<dbReference type="InterPro" id="IPR007696">
    <property type="entry name" value="DNA_mismatch_repair_MutS_core"/>
</dbReference>
<dbReference type="Gene3D" id="3.40.50.300">
    <property type="entry name" value="P-loop containing nucleotide triphosphate hydrolases"/>
    <property type="match status" value="1"/>
</dbReference>
<dbReference type="Pfam" id="PF00488">
    <property type="entry name" value="MutS_V"/>
    <property type="match status" value="1"/>
</dbReference>
<dbReference type="Proteomes" id="UP000193411">
    <property type="component" value="Unassembled WGS sequence"/>
</dbReference>
<dbReference type="Pfam" id="PF05192">
    <property type="entry name" value="MutS_III"/>
    <property type="match status" value="1"/>
</dbReference>
<dbReference type="SMART" id="SM00534">
    <property type="entry name" value="MUTSac"/>
    <property type="match status" value="1"/>
</dbReference>
<organism evidence="7 8">
    <name type="scientific">Catenaria anguillulae PL171</name>
    <dbReference type="NCBI Taxonomy" id="765915"/>
    <lineage>
        <taxon>Eukaryota</taxon>
        <taxon>Fungi</taxon>
        <taxon>Fungi incertae sedis</taxon>
        <taxon>Blastocladiomycota</taxon>
        <taxon>Blastocladiomycetes</taxon>
        <taxon>Blastocladiales</taxon>
        <taxon>Catenariaceae</taxon>
        <taxon>Catenaria</taxon>
    </lineage>
</organism>
<sequence length="996" mass="106526">MSATSQPASSSQGRPTTAAPPDSFRQDSQDQDDSHTPPAPQILALHLDKSHLGFSLYDSLTSTLHVGSSDDVDLAPHHDRVHALLAMYLPSVVLVSARSPLASVIAQTESSVGIVVEERPAQDFVYVNARGKLADVVASQNRLPHNRPVVRNANTGKQVDVQLDALVGGDIKSNILSVCSAGALCRFLDALRSVKDKHLSQPVAAKRDPGAAHRWGTRSTLASTPTPQPPLSPHSAVFGATSTTLSRARAHPLAIDDPFLDTMSVAGTLRPPTTSASTMSADLPAVAYDFVIQRLELITPADTLHLPASTQAALQLFDTPGSLAPLATEFTCVMSVLDATRSADGKWRLRQWMARPLANAKEIARRLDAVEYLTKPESAGLVRAVRGQLVHVKPLGKMLSKHMLGPGEYKAVVGTMRAGVSIIEALTGVGAAGEQVQEEVPDMLRALVCVPGGRVDDLVQAATRTITLISQVIDFDSSTRDQRCVVHLGIDHQLDDLKRQFDELPSLLADIAADLAQLLPTQLATHVNVVYLPQIGYLVLLPRDALDAYLGPLAPLDTYAVPGLELQFSTPAYGYFKSPMMRDMDASLGDIYGMITDRELEIVFVVREAVRELEPLIRELHTHLVTLDVLVSLAEAATRFGYTRPTIETGDGAPLVASQVWHPLLERAGSTLGKPTRTYIPNAVALGTGGCRTYLLTGANGSGKSVYLKSVALLVYLAHIGSFVPAAQGARVPLTDAILSRMAACDSVSQLGSAFMHDVQQVAQIVRRATRSSLVLIDEFGKGTSVPDGIGLVAGVVEYLARGGTEAEAYVSESGSLGDAPEERTAPIGPLVIAATHFHDILTHNLLPPDLSIGTLATQILLHPSPTSTSPDLVFLYRVTESTTACVSSYAAHCASLAHVPPRIVRRGMLAAHAIEAQTHLARVDEEVSKECEHGLEVVVGEFLARELREQANGGVSELIDKVETAMNARVDCGVYEKLVDEEGENEEANDETIDG</sequence>
<feature type="compositionally biased region" description="Basic and acidic residues" evidence="5">
    <location>
        <begin position="24"/>
        <end position="35"/>
    </location>
</feature>
<feature type="region of interest" description="Disordered" evidence="5">
    <location>
        <begin position="1"/>
        <end position="40"/>
    </location>
</feature>
<gene>
    <name evidence="7" type="ORF">BCR44DRAFT_1513194</name>
</gene>
<dbReference type="SMART" id="SM00533">
    <property type="entry name" value="MUTSd"/>
    <property type="match status" value="1"/>
</dbReference>
<evidence type="ECO:0000256" key="4">
    <source>
        <dbReference type="ARBA" id="ARBA00023125"/>
    </source>
</evidence>
<evidence type="ECO:0000256" key="3">
    <source>
        <dbReference type="ARBA" id="ARBA00022840"/>
    </source>
</evidence>
<dbReference type="InterPro" id="IPR045076">
    <property type="entry name" value="MutS"/>
</dbReference>
<dbReference type="PANTHER" id="PTHR11361:SF20">
    <property type="entry name" value="MUTS PROTEIN HOMOLOG 5"/>
    <property type="match status" value="1"/>
</dbReference>
<comment type="similarity">
    <text evidence="1">Belongs to the DNA mismatch repair MutS family.</text>
</comment>
<keyword evidence="8" id="KW-1185">Reference proteome</keyword>
<keyword evidence="2" id="KW-0547">Nucleotide-binding</keyword>
<dbReference type="InterPro" id="IPR000432">
    <property type="entry name" value="DNA_mismatch_repair_MutS_C"/>
</dbReference>
<dbReference type="GO" id="GO:0005634">
    <property type="term" value="C:nucleus"/>
    <property type="evidence" value="ECO:0007669"/>
    <property type="project" value="TreeGrafter"/>
</dbReference>
<dbReference type="Gene3D" id="1.10.1420.10">
    <property type="match status" value="1"/>
</dbReference>
<keyword evidence="4" id="KW-0238">DNA-binding</keyword>
<accession>A0A1Y2HLF6</accession>
<evidence type="ECO:0000313" key="8">
    <source>
        <dbReference type="Proteomes" id="UP000193411"/>
    </source>
</evidence>
<dbReference type="PANTHER" id="PTHR11361">
    <property type="entry name" value="DNA MISMATCH REPAIR PROTEIN MUTS FAMILY MEMBER"/>
    <property type="match status" value="1"/>
</dbReference>
<feature type="compositionally biased region" description="Basic and acidic residues" evidence="5">
    <location>
        <begin position="202"/>
        <end position="211"/>
    </location>
</feature>
<feature type="region of interest" description="Disordered" evidence="5">
    <location>
        <begin position="202"/>
        <end position="232"/>
    </location>
</feature>
<dbReference type="STRING" id="765915.A0A1Y2HLF6"/>
<dbReference type="GO" id="GO:0006298">
    <property type="term" value="P:mismatch repair"/>
    <property type="evidence" value="ECO:0007669"/>
    <property type="project" value="InterPro"/>
</dbReference>
<name>A0A1Y2HLF6_9FUNG</name>
<dbReference type="PROSITE" id="PS00486">
    <property type="entry name" value="DNA_MISMATCH_REPAIR_2"/>
    <property type="match status" value="1"/>
</dbReference>
<dbReference type="AlphaFoldDB" id="A0A1Y2HLF6"/>
<dbReference type="GO" id="GO:0140664">
    <property type="term" value="F:ATP-dependent DNA damage sensor activity"/>
    <property type="evidence" value="ECO:0007669"/>
    <property type="project" value="InterPro"/>
</dbReference>
<dbReference type="OrthoDB" id="29596at2759"/>
<dbReference type="InterPro" id="IPR036187">
    <property type="entry name" value="DNA_mismatch_repair_MutS_sf"/>
</dbReference>
<evidence type="ECO:0000256" key="1">
    <source>
        <dbReference type="ARBA" id="ARBA00006271"/>
    </source>
</evidence>
<dbReference type="EMBL" id="MCFL01000022">
    <property type="protein sequence ID" value="ORZ35399.1"/>
    <property type="molecule type" value="Genomic_DNA"/>
</dbReference>
<keyword evidence="3" id="KW-0067">ATP-binding</keyword>
<evidence type="ECO:0000256" key="2">
    <source>
        <dbReference type="ARBA" id="ARBA00022741"/>
    </source>
</evidence>
<dbReference type="InterPro" id="IPR027417">
    <property type="entry name" value="P-loop_NTPase"/>
</dbReference>
<dbReference type="GO" id="GO:0051026">
    <property type="term" value="P:chiasma assembly"/>
    <property type="evidence" value="ECO:0007669"/>
    <property type="project" value="TreeGrafter"/>
</dbReference>
<dbReference type="SUPFAM" id="SSF52540">
    <property type="entry name" value="P-loop containing nucleoside triphosphate hydrolases"/>
    <property type="match status" value="1"/>
</dbReference>
<dbReference type="SMART" id="SM00382">
    <property type="entry name" value="AAA"/>
    <property type="match status" value="1"/>
</dbReference>
<comment type="caution">
    <text evidence="7">The sequence shown here is derived from an EMBL/GenBank/DDBJ whole genome shotgun (WGS) entry which is preliminary data.</text>
</comment>
<proteinExistence type="inferred from homology"/>
<reference evidence="7 8" key="1">
    <citation type="submission" date="2016-07" db="EMBL/GenBank/DDBJ databases">
        <title>Pervasive Adenine N6-methylation of Active Genes in Fungi.</title>
        <authorList>
            <consortium name="DOE Joint Genome Institute"/>
            <person name="Mondo S.J."/>
            <person name="Dannebaum R.O."/>
            <person name="Kuo R.C."/>
            <person name="Labutti K."/>
            <person name="Haridas S."/>
            <person name="Kuo A."/>
            <person name="Salamov A."/>
            <person name="Ahrendt S.R."/>
            <person name="Lipzen A."/>
            <person name="Sullivan W."/>
            <person name="Andreopoulos W.B."/>
            <person name="Clum A."/>
            <person name="Lindquist E."/>
            <person name="Daum C."/>
            <person name="Ramamoorthy G.K."/>
            <person name="Gryganskyi A."/>
            <person name="Culley D."/>
            <person name="Magnuson J.K."/>
            <person name="James T.Y."/>
            <person name="O'Malley M.A."/>
            <person name="Stajich J.E."/>
            <person name="Spatafora J.W."/>
            <person name="Visel A."/>
            <person name="Grigoriev I.V."/>
        </authorList>
    </citation>
    <scope>NUCLEOTIDE SEQUENCE [LARGE SCALE GENOMIC DNA]</scope>
    <source>
        <strain evidence="7 8">PL171</strain>
    </source>
</reference>
<dbReference type="GO" id="GO:0005524">
    <property type="term" value="F:ATP binding"/>
    <property type="evidence" value="ECO:0007669"/>
    <property type="project" value="UniProtKB-KW"/>
</dbReference>
<feature type="domain" description="DNA mismatch repair proteins mutS family" evidence="6">
    <location>
        <begin position="773"/>
        <end position="789"/>
    </location>
</feature>
<dbReference type="InterPro" id="IPR003593">
    <property type="entry name" value="AAA+_ATPase"/>
</dbReference>
<dbReference type="SUPFAM" id="SSF48334">
    <property type="entry name" value="DNA repair protein MutS, domain III"/>
    <property type="match status" value="1"/>
</dbReference>
<evidence type="ECO:0000256" key="5">
    <source>
        <dbReference type="SAM" id="MobiDB-lite"/>
    </source>
</evidence>
<protein>
    <submittedName>
        <fullName evidence="7">Muts domain V-domain-containing protein</fullName>
    </submittedName>
</protein>
<evidence type="ECO:0000313" key="7">
    <source>
        <dbReference type="EMBL" id="ORZ35399.1"/>
    </source>
</evidence>
<feature type="compositionally biased region" description="Polar residues" evidence="5">
    <location>
        <begin position="1"/>
        <end position="15"/>
    </location>
</feature>
<evidence type="ECO:0000259" key="6">
    <source>
        <dbReference type="PROSITE" id="PS00486"/>
    </source>
</evidence>
<dbReference type="GO" id="GO:0030983">
    <property type="term" value="F:mismatched DNA binding"/>
    <property type="evidence" value="ECO:0007669"/>
    <property type="project" value="InterPro"/>
</dbReference>